<proteinExistence type="predicted"/>
<dbReference type="Gene3D" id="3.40.50.150">
    <property type="entry name" value="Vaccinia Virus protein VP39"/>
    <property type="match status" value="1"/>
</dbReference>
<evidence type="ECO:0000313" key="2">
    <source>
        <dbReference type="Proteomes" id="UP000658514"/>
    </source>
</evidence>
<keyword evidence="1" id="KW-0489">Methyltransferase</keyword>
<keyword evidence="2" id="KW-1185">Reference proteome</keyword>
<accession>A0ABR8AL76</accession>
<dbReference type="Pfam" id="PF13578">
    <property type="entry name" value="Methyltransf_24"/>
    <property type="match status" value="1"/>
</dbReference>
<keyword evidence="1" id="KW-0808">Transferase</keyword>
<reference evidence="1 2" key="1">
    <citation type="journal article" date="2020" name="ISME J.">
        <title>Comparative genomics reveals insights into cyanobacterial evolution and habitat adaptation.</title>
        <authorList>
            <person name="Chen M.Y."/>
            <person name="Teng W.K."/>
            <person name="Zhao L."/>
            <person name="Hu C.X."/>
            <person name="Zhou Y.K."/>
            <person name="Han B.P."/>
            <person name="Song L.R."/>
            <person name="Shu W.S."/>
        </authorList>
    </citation>
    <scope>NUCLEOTIDE SEQUENCE [LARGE SCALE GENOMIC DNA]</scope>
    <source>
        <strain evidence="1 2">FACHB-288</strain>
    </source>
</reference>
<sequence>MSAIGKSISHTIRYFLGLEPAHTQTTHAERECLANFATGKQRLVEIGVYEGVTTRLLANQIDSNATLLAIDPFFPGKLGICWGRFIAKREVHLSANTSSVMFIERFSYDAVSEVEGNLDFIFIDGDHSLEGIKRDWIDWSDKVAQNGIIALHDTRVPNHNPRIAELGSFQFFESHIRHDSRFKLIGQIDSLSVLQRL</sequence>
<dbReference type="GO" id="GO:0032259">
    <property type="term" value="P:methylation"/>
    <property type="evidence" value="ECO:0007669"/>
    <property type="project" value="UniProtKB-KW"/>
</dbReference>
<dbReference type="SUPFAM" id="SSF53335">
    <property type="entry name" value="S-adenosyl-L-methionine-dependent methyltransferases"/>
    <property type="match status" value="1"/>
</dbReference>
<name>A0ABR8AL76_9CYAN</name>
<dbReference type="RefSeq" id="WP_190552010.1">
    <property type="nucleotide sequence ID" value="NZ_CAWPNO010000018.1"/>
</dbReference>
<dbReference type="Proteomes" id="UP000658514">
    <property type="component" value="Unassembled WGS sequence"/>
</dbReference>
<dbReference type="GO" id="GO:0008168">
    <property type="term" value="F:methyltransferase activity"/>
    <property type="evidence" value="ECO:0007669"/>
    <property type="project" value="UniProtKB-KW"/>
</dbReference>
<dbReference type="InterPro" id="IPR029063">
    <property type="entry name" value="SAM-dependent_MTases_sf"/>
</dbReference>
<dbReference type="EMBL" id="JACJQH010000114">
    <property type="protein sequence ID" value="MBD2200793.1"/>
    <property type="molecule type" value="Genomic_DNA"/>
</dbReference>
<protein>
    <submittedName>
        <fullName evidence="1">Class I SAM-dependent methyltransferase</fullName>
    </submittedName>
</protein>
<gene>
    <name evidence="1" type="ORF">H6G24_36035</name>
</gene>
<comment type="caution">
    <text evidence="1">The sequence shown here is derived from an EMBL/GenBank/DDBJ whole genome shotgun (WGS) entry which is preliminary data.</text>
</comment>
<evidence type="ECO:0000313" key="1">
    <source>
        <dbReference type="EMBL" id="MBD2200793.1"/>
    </source>
</evidence>
<organism evidence="1 2">
    <name type="scientific">Calothrix parietina FACHB-288</name>
    <dbReference type="NCBI Taxonomy" id="2692896"/>
    <lineage>
        <taxon>Bacteria</taxon>
        <taxon>Bacillati</taxon>
        <taxon>Cyanobacteriota</taxon>
        <taxon>Cyanophyceae</taxon>
        <taxon>Nostocales</taxon>
        <taxon>Calotrichaceae</taxon>
        <taxon>Calothrix</taxon>
    </lineage>
</organism>